<feature type="non-terminal residue" evidence="2">
    <location>
        <position position="1"/>
    </location>
</feature>
<feature type="region of interest" description="Disordered" evidence="1">
    <location>
        <begin position="174"/>
        <end position="198"/>
    </location>
</feature>
<accession>A0ABN7WUE6</accession>
<feature type="non-terminal residue" evidence="2">
    <location>
        <position position="276"/>
    </location>
</feature>
<comment type="caution">
    <text evidence="2">The sequence shown here is derived from an EMBL/GenBank/DDBJ whole genome shotgun (WGS) entry which is preliminary data.</text>
</comment>
<feature type="compositionally biased region" description="Basic and acidic residues" evidence="1">
    <location>
        <begin position="182"/>
        <end position="198"/>
    </location>
</feature>
<sequence length="276" mass="31086">PSLKDAKLRTTKSGKIKTTMKHTMPFSPSSIHTKNVRITVTYVGVFLDTILYTCGMSFYNTCDLAFTKLINSPEVDNQDNQESDRQQSDDQQTTTSKTTTSKATTSKATTSKATTSKATISKATTNQVTTNKATMTINRVTISRQKDYLQSDYQQSDDQMSDELQSADEDMIIGSSGPIERSANKRPNETKVRSKRESTKDPIYELFQRVFVNDSWSCVSPIEKPYYSAGIFPIVCFLCGSKNVTKPTNNEWPLCARCGGKNKKLPKKWYKWRPKV</sequence>
<feature type="region of interest" description="Disordered" evidence="1">
    <location>
        <begin position="75"/>
        <end position="118"/>
    </location>
</feature>
<name>A0ABN7WUE6_GIGMA</name>
<evidence type="ECO:0000256" key="1">
    <source>
        <dbReference type="SAM" id="MobiDB-lite"/>
    </source>
</evidence>
<keyword evidence="3" id="KW-1185">Reference proteome</keyword>
<dbReference type="Proteomes" id="UP000789901">
    <property type="component" value="Unassembled WGS sequence"/>
</dbReference>
<organism evidence="2 3">
    <name type="scientific">Gigaspora margarita</name>
    <dbReference type="NCBI Taxonomy" id="4874"/>
    <lineage>
        <taxon>Eukaryota</taxon>
        <taxon>Fungi</taxon>
        <taxon>Fungi incertae sedis</taxon>
        <taxon>Mucoromycota</taxon>
        <taxon>Glomeromycotina</taxon>
        <taxon>Glomeromycetes</taxon>
        <taxon>Diversisporales</taxon>
        <taxon>Gigasporaceae</taxon>
        <taxon>Gigaspora</taxon>
    </lineage>
</organism>
<reference evidence="2 3" key="1">
    <citation type="submission" date="2021-06" db="EMBL/GenBank/DDBJ databases">
        <authorList>
            <person name="Kallberg Y."/>
            <person name="Tangrot J."/>
            <person name="Rosling A."/>
        </authorList>
    </citation>
    <scope>NUCLEOTIDE SEQUENCE [LARGE SCALE GENOMIC DNA]</scope>
    <source>
        <strain evidence="2 3">120-4 pot B 10/14</strain>
    </source>
</reference>
<evidence type="ECO:0000313" key="3">
    <source>
        <dbReference type="Proteomes" id="UP000789901"/>
    </source>
</evidence>
<protein>
    <submittedName>
        <fullName evidence="2">952_t:CDS:1</fullName>
    </submittedName>
</protein>
<feature type="compositionally biased region" description="Low complexity" evidence="1">
    <location>
        <begin position="89"/>
        <end position="118"/>
    </location>
</feature>
<dbReference type="EMBL" id="CAJVQB010064530">
    <property type="protein sequence ID" value="CAG8841046.1"/>
    <property type="molecule type" value="Genomic_DNA"/>
</dbReference>
<evidence type="ECO:0000313" key="2">
    <source>
        <dbReference type="EMBL" id="CAG8841046.1"/>
    </source>
</evidence>
<proteinExistence type="predicted"/>
<gene>
    <name evidence="2" type="ORF">GMARGA_LOCUS35218</name>
</gene>